<evidence type="ECO:0000256" key="1">
    <source>
        <dbReference type="SAM" id="Coils"/>
    </source>
</evidence>
<feature type="region of interest" description="Disordered" evidence="2">
    <location>
        <begin position="249"/>
        <end position="270"/>
    </location>
</feature>
<keyword evidence="4" id="KW-1185">Reference proteome</keyword>
<dbReference type="AlphaFoldDB" id="A0A1J4KJR4"/>
<reference evidence="3" key="1">
    <citation type="submission" date="2016-10" db="EMBL/GenBank/DDBJ databases">
        <authorList>
            <person name="Benchimol M."/>
            <person name="Almeida L.G."/>
            <person name="Vasconcelos A.T."/>
            <person name="Perreira-Neves A."/>
            <person name="Rosa I.A."/>
            <person name="Tasca T."/>
            <person name="Bogo M.R."/>
            <person name="de Souza W."/>
        </authorList>
    </citation>
    <scope>NUCLEOTIDE SEQUENCE [LARGE SCALE GENOMIC DNA]</scope>
    <source>
        <strain evidence="3">K</strain>
    </source>
</reference>
<gene>
    <name evidence="3" type="ORF">TRFO_21487</name>
</gene>
<evidence type="ECO:0000256" key="2">
    <source>
        <dbReference type="SAM" id="MobiDB-lite"/>
    </source>
</evidence>
<dbReference type="RefSeq" id="XP_068362733.1">
    <property type="nucleotide sequence ID" value="XM_068502001.1"/>
</dbReference>
<dbReference type="GeneID" id="94836705"/>
<feature type="coiled-coil region" evidence="1">
    <location>
        <begin position="113"/>
        <end position="199"/>
    </location>
</feature>
<comment type="caution">
    <text evidence="3">The sequence shown here is derived from an EMBL/GenBank/DDBJ whole genome shotgun (WGS) entry which is preliminary data.</text>
</comment>
<proteinExistence type="predicted"/>
<dbReference type="Proteomes" id="UP000179807">
    <property type="component" value="Unassembled WGS sequence"/>
</dbReference>
<accession>A0A1J4KJR4</accession>
<evidence type="ECO:0000313" key="4">
    <source>
        <dbReference type="Proteomes" id="UP000179807"/>
    </source>
</evidence>
<organism evidence="3 4">
    <name type="scientific">Tritrichomonas foetus</name>
    <dbReference type="NCBI Taxonomy" id="1144522"/>
    <lineage>
        <taxon>Eukaryota</taxon>
        <taxon>Metamonada</taxon>
        <taxon>Parabasalia</taxon>
        <taxon>Tritrichomonadida</taxon>
        <taxon>Tritrichomonadidae</taxon>
        <taxon>Tritrichomonas</taxon>
    </lineage>
</organism>
<feature type="compositionally biased region" description="Basic and acidic residues" evidence="2">
    <location>
        <begin position="254"/>
        <end position="270"/>
    </location>
</feature>
<dbReference type="EMBL" id="MLAK01000635">
    <property type="protein sequence ID" value="OHT09597.1"/>
    <property type="molecule type" value="Genomic_DNA"/>
</dbReference>
<keyword evidence="1" id="KW-0175">Coiled coil</keyword>
<sequence>MNPADTLQDEIRVINEIEQSVTHIEKQIRKTINADENMAAEVEKVREECEAFCQEVAARKKKLTVWRASMQNEADAIDRRLNKNDKLTTGTSIASSMANIQQKLAQTLVDNIFTKLEKRRKAAEARHEEIDKLEIKNRNEREERQIEYEQKMKKVAKLSEAYDIYEEMFVDVQFGIGQIDALKKEIIDLDFQIAKAKRLNAICEVNDQKINEENERLEPIKHDLEGRENTANEWEQKINAERERVEQYQSDIENSEKMSLQREKDTEALEEEAKQLQSRLNNLVTQVDNQFEVFTAEQATTAKASAATA</sequence>
<name>A0A1J4KJR4_9EUKA</name>
<evidence type="ECO:0000313" key="3">
    <source>
        <dbReference type="EMBL" id="OHT09597.1"/>
    </source>
</evidence>
<protein>
    <submittedName>
        <fullName evidence="3">Uncharacterized protein</fullName>
    </submittedName>
</protein>
<dbReference type="VEuPathDB" id="TrichDB:TRFO_21487"/>